<dbReference type="EMBL" id="JACHGF010000003">
    <property type="protein sequence ID" value="MBB5284542.1"/>
    <property type="molecule type" value="Genomic_DNA"/>
</dbReference>
<sequence length="35" mass="3775">MKAVIMDLQKQDNDGITLLWLSLPSVCNRSTAVGG</sequence>
<proteinExistence type="predicted"/>
<protein>
    <submittedName>
        <fullName evidence="1">Uncharacterized protein</fullName>
    </submittedName>
</protein>
<gene>
    <name evidence="1" type="ORF">HNQ92_002685</name>
</gene>
<organism evidence="1 2">
    <name type="scientific">Rhabdobacter roseus</name>
    <dbReference type="NCBI Taxonomy" id="1655419"/>
    <lineage>
        <taxon>Bacteria</taxon>
        <taxon>Pseudomonadati</taxon>
        <taxon>Bacteroidota</taxon>
        <taxon>Cytophagia</taxon>
        <taxon>Cytophagales</taxon>
        <taxon>Cytophagaceae</taxon>
        <taxon>Rhabdobacter</taxon>
    </lineage>
</organism>
<reference evidence="1 2" key="1">
    <citation type="submission" date="2020-08" db="EMBL/GenBank/DDBJ databases">
        <title>Genomic Encyclopedia of Type Strains, Phase IV (KMG-IV): sequencing the most valuable type-strain genomes for metagenomic binning, comparative biology and taxonomic classification.</title>
        <authorList>
            <person name="Goeker M."/>
        </authorList>
    </citation>
    <scope>NUCLEOTIDE SEQUENCE [LARGE SCALE GENOMIC DNA]</scope>
    <source>
        <strain evidence="1 2">DSM 105074</strain>
    </source>
</reference>
<keyword evidence="2" id="KW-1185">Reference proteome</keyword>
<dbReference type="AlphaFoldDB" id="A0A840TSJ4"/>
<evidence type="ECO:0000313" key="2">
    <source>
        <dbReference type="Proteomes" id="UP000557307"/>
    </source>
</evidence>
<comment type="caution">
    <text evidence="1">The sequence shown here is derived from an EMBL/GenBank/DDBJ whole genome shotgun (WGS) entry which is preliminary data.</text>
</comment>
<name>A0A840TSJ4_9BACT</name>
<dbReference type="Proteomes" id="UP000557307">
    <property type="component" value="Unassembled WGS sequence"/>
</dbReference>
<evidence type="ECO:0000313" key="1">
    <source>
        <dbReference type="EMBL" id="MBB5284542.1"/>
    </source>
</evidence>
<accession>A0A840TSJ4</accession>